<dbReference type="GO" id="GO:0008168">
    <property type="term" value="F:methyltransferase activity"/>
    <property type="evidence" value="ECO:0007669"/>
    <property type="project" value="UniProtKB-KW"/>
</dbReference>
<dbReference type="Pfam" id="PF13649">
    <property type="entry name" value="Methyltransf_25"/>
    <property type="match status" value="1"/>
</dbReference>
<proteinExistence type="predicted"/>
<keyword evidence="2" id="KW-0489">Methyltransferase</keyword>
<dbReference type="InterPro" id="IPR041698">
    <property type="entry name" value="Methyltransf_25"/>
</dbReference>
<dbReference type="PANTHER" id="PTHR43460">
    <property type="entry name" value="METHYLTRANSFERASE"/>
    <property type="match status" value="1"/>
</dbReference>
<name>A0A940WZT4_9BACI</name>
<dbReference type="PANTHER" id="PTHR43460:SF1">
    <property type="entry name" value="METHYLTRANSFERASE TYPE 11 DOMAIN-CONTAINING PROTEIN"/>
    <property type="match status" value="1"/>
</dbReference>
<organism evidence="2 3">
    <name type="scientific">Halalkalibacter suaedae</name>
    <dbReference type="NCBI Taxonomy" id="2822140"/>
    <lineage>
        <taxon>Bacteria</taxon>
        <taxon>Bacillati</taxon>
        <taxon>Bacillota</taxon>
        <taxon>Bacilli</taxon>
        <taxon>Bacillales</taxon>
        <taxon>Bacillaceae</taxon>
        <taxon>Halalkalibacter</taxon>
    </lineage>
</organism>
<evidence type="ECO:0000313" key="3">
    <source>
        <dbReference type="Proteomes" id="UP000678228"/>
    </source>
</evidence>
<evidence type="ECO:0000313" key="2">
    <source>
        <dbReference type="EMBL" id="MBP3951846.1"/>
    </source>
</evidence>
<dbReference type="AlphaFoldDB" id="A0A940WZT4"/>
<dbReference type="GO" id="GO:0032259">
    <property type="term" value="P:methylation"/>
    <property type="evidence" value="ECO:0007669"/>
    <property type="project" value="UniProtKB-KW"/>
</dbReference>
<dbReference type="RefSeq" id="WP_210597645.1">
    <property type="nucleotide sequence ID" value="NZ_JAGKSQ010000004.1"/>
</dbReference>
<dbReference type="Proteomes" id="UP000678228">
    <property type="component" value="Unassembled WGS sequence"/>
</dbReference>
<gene>
    <name evidence="2" type="ORF">J7W16_11955</name>
</gene>
<feature type="domain" description="Methyltransferase" evidence="1">
    <location>
        <begin position="50"/>
        <end position="135"/>
    </location>
</feature>
<dbReference type="InterPro" id="IPR029063">
    <property type="entry name" value="SAM-dependent_MTases_sf"/>
</dbReference>
<accession>A0A940WZT4</accession>
<comment type="caution">
    <text evidence="2">The sequence shown here is derived from an EMBL/GenBank/DDBJ whole genome shotgun (WGS) entry which is preliminary data.</text>
</comment>
<keyword evidence="3" id="KW-1185">Reference proteome</keyword>
<evidence type="ECO:0000259" key="1">
    <source>
        <dbReference type="Pfam" id="PF13649"/>
    </source>
</evidence>
<sequence>MNEMDYKSFYEKVGKTNGWDFSKLKVRLEGALWDFNEEIKNKSRTSDILLDIGTGGGENLLTIASSFLFLSGIDLSYEMIESAQTNLKRAGISNVRFSQMSSDKLEFPAGFFDVVTCRHAPFSSMEVAKVLKKGGYFLTQQVGERDKVNLKRAFKRGQVSQKNEALLARYVKELEELSFSKVQHFEYDATEYYQRTEDLIFLLKHAPIIPNFGEEVNDFELLADFIKENSTEKGIRTNSNRFLIIARK</sequence>
<dbReference type="Gene3D" id="3.40.50.150">
    <property type="entry name" value="Vaccinia Virus protein VP39"/>
    <property type="match status" value="1"/>
</dbReference>
<dbReference type="CDD" id="cd02440">
    <property type="entry name" value="AdoMet_MTases"/>
    <property type="match status" value="1"/>
</dbReference>
<keyword evidence="2" id="KW-0808">Transferase</keyword>
<protein>
    <submittedName>
        <fullName evidence="2">Class I SAM-dependent methyltransferase</fullName>
    </submittedName>
</protein>
<reference evidence="2" key="1">
    <citation type="submission" date="2021-03" db="EMBL/GenBank/DDBJ databases">
        <title>Bacillus suaedae sp. nov., isolated from Suaeda aralocaspica.</title>
        <authorList>
            <person name="Lei R.F.R."/>
        </authorList>
    </citation>
    <scope>NUCLEOTIDE SEQUENCE</scope>
    <source>
        <strain evidence="2">YZJH907-2</strain>
    </source>
</reference>
<dbReference type="SUPFAM" id="SSF53335">
    <property type="entry name" value="S-adenosyl-L-methionine-dependent methyltransferases"/>
    <property type="match status" value="1"/>
</dbReference>
<dbReference type="InterPro" id="IPR052939">
    <property type="entry name" value="23S_rRNA_MeTrnsfrase_RlmA"/>
</dbReference>
<dbReference type="EMBL" id="JAGKSQ010000004">
    <property type="protein sequence ID" value="MBP3951846.1"/>
    <property type="molecule type" value="Genomic_DNA"/>
</dbReference>